<dbReference type="KEGG" id="tet:TTHERM_000313829"/>
<organism evidence="1 2">
    <name type="scientific">Tetrahymena thermophila (strain SB210)</name>
    <dbReference type="NCBI Taxonomy" id="312017"/>
    <lineage>
        <taxon>Eukaryota</taxon>
        <taxon>Sar</taxon>
        <taxon>Alveolata</taxon>
        <taxon>Ciliophora</taxon>
        <taxon>Intramacronucleata</taxon>
        <taxon>Oligohymenophorea</taxon>
        <taxon>Hymenostomatida</taxon>
        <taxon>Tetrahymenina</taxon>
        <taxon>Tetrahymenidae</taxon>
        <taxon>Tetrahymena</taxon>
    </lineage>
</organism>
<dbReference type="Proteomes" id="UP000009168">
    <property type="component" value="Unassembled WGS sequence"/>
</dbReference>
<dbReference type="AlphaFoldDB" id="W7WZE0"/>
<dbReference type="EMBL" id="GG662498">
    <property type="protein sequence ID" value="EWS72265.1"/>
    <property type="molecule type" value="Genomic_DNA"/>
</dbReference>
<evidence type="ECO:0000313" key="1">
    <source>
        <dbReference type="EMBL" id="EWS72265.1"/>
    </source>
</evidence>
<sequence>MTTLNLITNIKQIEKYEAKGDHQILLKVFIIQRFLSNLIMNLKNQSQLMFEITQLAFSTRLQARYQLQQLNHLIYFNFNQSISFLPGLIDNISVSKQCYNIGQKVKKKNLCNLKFFSILEEKCNFYQVKKKSKILKLFSLFKYLNVIKFGSLMFKLISYNQCKNT</sequence>
<keyword evidence="2" id="KW-1185">Reference proteome</keyword>
<reference evidence="2" key="1">
    <citation type="journal article" date="2006" name="PLoS Biol.">
        <title>Macronuclear genome sequence of the ciliate Tetrahymena thermophila, a model eukaryote.</title>
        <authorList>
            <person name="Eisen J.A."/>
            <person name="Coyne R.S."/>
            <person name="Wu M."/>
            <person name="Wu D."/>
            <person name="Thiagarajan M."/>
            <person name="Wortman J.R."/>
            <person name="Badger J.H."/>
            <person name="Ren Q."/>
            <person name="Amedeo P."/>
            <person name="Jones K.M."/>
            <person name="Tallon L.J."/>
            <person name="Delcher A.L."/>
            <person name="Salzberg S.L."/>
            <person name="Silva J.C."/>
            <person name="Haas B.J."/>
            <person name="Majoros W.H."/>
            <person name="Farzad M."/>
            <person name="Carlton J.M."/>
            <person name="Smith R.K. Jr."/>
            <person name="Garg J."/>
            <person name="Pearlman R.E."/>
            <person name="Karrer K.M."/>
            <person name="Sun L."/>
            <person name="Manning G."/>
            <person name="Elde N.C."/>
            <person name="Turkewitz A.P."/>
            <person name="Asai D.J."/>
            <person name="Wilkes D.E."/>
            <person name="Wang Y."/>
            <person name="Cai H."/>
            <person name="Collins K."/>
            <person name="Stewart B.A."/>
            <person name="Lee S.R."/>
            <person name="Wilamowska K."/>
            <person name="Weinberg Z."/>
            <person name="Ruzzo W.L."/>
            <person name="Wloga D."/>
            <person name="Gaertig J."/>
            <person name="Frankel J."/>
            <person name="Tsao C.-C."/>
            <person name="Gorovsky M.A."/>
            <person name="Keeling P.J."/>
            <person name="Waller R.F."/>
            <person name="Patron N.J."/>
            <person name="Cherry J.M."/>
            <person name="Stover N.A."/>
            <person name="Krieger C.J."/>
            <person name="del Toro C."/>
            <person name="Ryder H.F."/>
            <person name="Williamson S.C."/>
            <person name="Barbeau R.A."/>
            <person name="Hamilton E.P."/>
            <person name="Orias E."/>
        </authorList>
    </citation>
    <scope>NUCLEOTIDE SEQUENCE [LARGE SCALE GENOMIC DNA]</scope>
    <source>
        <strain evidence="2">SB210</strain>
    </source>
</reference>
<dbReference type="InParanoid" id="W7WZE0"/>
<protein>
    <submittedName>
        <fullName evidence="1">Uncharacterized protein</fullName>
    </submittedName>
</protein>
<dbReference type="GeneID" id="24438391"/>
<gene>
    <name evidence="1" type="ORF">TTHERM_000313829</name>
</gene>
<evidence type="ECO:0000313" key="2">
    <source>
        <dbReference type="Proteomes" id="UP000009168"/>
    </source>
</evidence>
<proteinExistence type="predicted"/>
<accession>W7WZE0</accession>
<name>W7WZE0_TETTS</name>
<dbReference type="RefSeq" id="XP_012655205.1">
    <property type="nucleotide sequence ID" value="XM_012799751.1"/>
</dbReference>